<dbReference type="PROSITE" id="PS50048">
    <property type="entry name" value="ZN2_CY6_FUNGAL_2"/>
    <property type="match status" value="1"/>
</dbReference>
<dbReference type="AlphaFoldDB" id="A0A4U0X8W9"/>
<protein>
    <recommendedName>
        <fullName evidence="8">Zn(2)-C6 fungal-type domain-containing protein</fullName>
    </recommendedName>
</protein>
<dbReference type="PANTHER" id="PTHR47540">
    <property type="entry name" value="THIAMINE REPRESSIBLE GENES REGULATORY PROTEIN THI5"/>
    <property type="match status" value="1"/>
</dbReference>
<dbReference type="PANTHER" id="PTHR47540:SF1">
    <property type="entry name" value="ACTIVATOR OF STRESS GENES 1-RELATED"/>
    <property type="match status" value="1"/>
</dbReference>
<evidence type="ECO:0000256" key="4">
    <source>
        <dbReference type="ARBA" id="ARBA00023125"/>
    </source>
</evidence>
<feature type="compositionally biased region" description="Polar residues" evidence="7">
    <location>
        <begin position="95"/>
        <end position="106"/>
    </location>
</feature>
<organism evidence="9 10">
    <name type="scientific">Friedmanniomyces simplex</name>
    <dbReference type="NCBI Taxonomy" id="329884"/>
    <lineage>
        <taxon>Eukaryota</taxon>
        <taxon>Fungi</taxon>
        <taxon>Dikarya</taxon>
        <taxon>Ascomycota</taxon>
        <taxon>Pezizomycotina</taxon>
        <taxon>Dothideomycetes</taxon>
        <taxon>Dothideomycetidae</taxon>
        <taxon>Mycosphaerellales</taxon>
        <taxon>Teratosphaeriaceae</taxon>
        <taxon>Friedmanniomyces</taxon>
    </lineage>
</organism>
<reference evidence="9 10" key="1">
    <citation type="submission" date="2017-03" db="EMBL/GenBank/DDBJ databases">
        <title>Genomes of endolithic fungi from Antarctica.</title>
        <authorList>
            <person name="Coleine C."/>
            <person name="Masonjones S."/>
            <person name="Stajich J.E."/>
        </authorList>
    </citation>
    <scope>NUCLEOTIDE SEQUENCE [LARGE SCALE GENOMIC DNA]</scope>
    <source>
        <strain evidence="9 10">CCFEE 5184</strain>
    </source>
</reference>
<dbReference type="GO" id="GO:0008270">
    <property type="term" value="F:zinc ion binding"/>
    <property type="evidence" value="ECO:0007669"/>
    <property type="project" value="InterPro"/>
</dbReference>
<evidence type="ECO:0000256" key="2">
    <source>
        <dbReference type="ARBA" id="ARBA00022833"/>
    </source>
</evidence>
<keyword evidence="6" id="KW-0539">Nucleus</keyword>
<dbReference type="InterPro" id="IPR036864">
    <property type="entry name" value="Zn2-C6_fun-type_DNA-bd_sf"/>
</dbReference>
<evidence type="ECO:0000256" key="5">
    <source>
        <dbReference type="ARBA" id="ARBA00023163"/>
    </source>
</evidence>
<dbReference type="GO" id="GO:0000981">
    <property type="term" value="F:DNA-binding transcription factor activity, RNA polymerase II-specific"/>
    <property type="evidence" value="ECO:0007669"/>
    <property type="project" value="InterPro"/>
</dbReference>
<feature type="domain" description="Zn(2)-C6 fungal-type" evidence="8">
    <location>
        <begin position="27"/>
        <end position="54"/>
    </location>
</feature>
<name>A0A4U0X8W9_9PEZI</name>
<dbReference type="Proteomes" id="UP000309340">
    <property type="component" value="Unassembled WGS sequence"/>
</dbReference>
<feature type="region of interest" description="Disordered" evidence="7">
    <location>
        <begin position="53"/>
        <end position="109"/>
    </location>
</feature>
<comment type="caution">
    <text evidence="9">The sequence shown here is derived from an EMBL/GenBank/DDBJ whole genome shotgun (WGS) entry which is preliminary data.</text>
</comment>
<comment type="subcellular location">
    <subcellularLocation>
        <location evidence="1">Nucleus</location>
    </subcellularLocation>
</comment>
<evidence type="ECO:0000313" key="9">
    <source>
        <dbReference type="EMBL" id="TKA72227.1"/>
    </source>
</evidence>
<dbReference type="GO" id="GO:0045944">
    <property type="term" value="P:positive regulation of transcription by RNA polymerase II"/>
    <property type="evidence" value="ECO:0007669"/>
    <property type="project" value="TreeGrafter"/>
</dbReference>
<dbReference type="Gene3D" id="4.10.240.10">
    <property type="entry name" value="Zn(2)-C6 fungal-type DNA-binding domain"/>
    <property type="match status" value="1"/>
</dbReference>
<dbReference type="CDD" id="cd00067">
    <property type="entry name" value="GAL4"/>
    <property type="match status" value="1"/>
</dbReference>
<accession>A0A4U0X8W9</accession>
<evidence type="ECO:0000259" key="8">
    <source>
        <dbReference type="PROSITE" id="PS50048"/>
    </source>
</evidence>
<proteinExistence type="predicted"/>
<keyword evidence="3" id="KW-0805">Transcription regulation</keyword>
<evidence type="ECO:0000256" key="7">
    <source>
        <dbReference type="SAM" id="MobiDB-lite"/>
    </source>
</evidence>
<evidence type="ECO:0000256" key="1">
    <source>
        <dbReference type="ARBA" id="ARBA00004123"/>
    </source>
</evidence>
<dbReference type="PROSITE" id="PS00463">
    <property type="entry name" value="ZN2_CY6_FUNGAL_1"/>
    <property type="match status" value="1"/>
</dbReference>
<dbReference type="GO" id="GO:0005634">
    <property type="term" value="C:nucleus"/>
    <property type="evidence" value="ECO:0007669"/>
    <property type="project" value="UniProtKB-SubCell"/>
</dbReference>
<evidence type="ECO:0000256" key="6">
    <source>
        <dbReference type="ARBA" id="ARBA00023242"/>
    </source>
</evidence>
<dbReference type="GO" id="GO:0043565">
    <property type="term" value="F:sequence-specific DNA binding"/>
    <property type="evidence" value="ECO:0007669"/>
    <property type="project" value="TreeGrafter"/>
</dbReference>
<dbReference type="OrthoDB" id="10261408at2759"/>
<evidence type="ECO:0000256" key="3">
    <source>
        <dbReference type="ARBA" id="ARBA00023015"/>
    </source>
</evidence>
<dbReference type="EMBL" id="NAJQ01000318">
    <property type="protein sequence ID" value="TKA72227.1"/>
    <property type="molecule type" value="Genomic_DNA"/>
</dbReference>
<dbReference type="InterPro" id="IPR051711">
    <property type="entry name" value="Stress_Response_Reg"/>
</dbReference>
<keyword evidence="5" id="KW-0804">Transcription</keyword>
<keyword evidence="4" id="KW-0238">DNA-binding</keyword>
<gene>
    <name evidence="9" type="ORF">B0A55_07303</name>
</gene>
<keyword evidence="2" id="KW-0862">Zinc</keyword>
<dbReference type="SUPFAM" id="SSF57701">
    <property type="entry name" value="Zn2/Cys6 DNA-binding domain"/>
    <property type="match status" value="1"/>
</dbReference>
<evidence type="ECO:0000313" key="10">
    <source>
        <dbReference type="Proteomes" id="UP000309340"/>
    </source>
</evidence>
<keyword evidence="10" id="KW-1185">Reference proteome</keyword>
<dbReference type="InterPro" id="IPR001138">
    <property type="entry name" value="Zn2Cys6_DnaBD"/>
</dbReference>
<dbReference type="Pfam" id="PF00172">
    <property type="entry name" value="Zn_clus"/>
    <property type="match status" value="1"/>
</dbReference>
<sequence>MQEGQEFRFINNEPTHKENLSGRVTAACLNCRRKKIKCSGEVHCKQCQAKGVVCEGPPSRKRPNRENVASSNEEGPSVPAHVDKSSSRSNVSSSTGDASNNQTSRSGELAPMSAATISSDSMSTRSQHGLETAWRPNIPLLTPPDHLIHAAEALEEQAPSLRELAFRRGSLDTSAYELQQQLVPQSQQMLNFSGPNDPDQMIFGAFSAELSYPPYQFDSSTLSTPDATLGTVSTGATDGYGLWDLDSHPQPPPLPVAGGSGGLGISPGYYQSNQGLASSGGSLNARGLARMQRLFHAQLGVP</sequence>
<dbReference type="SMART" id="SM00066">
    <property type="entry name" value="GAL4"/>
    <property type="match status" value="1"/>
</dbReference>